<dbReference type="InterPro" id="IPR000244">
    <property type="entry name" value="Ribosomal_bL9"/>
</dbReference>
<keyword evidence="4 7" id="KW-0689">Ribosomal protein</keyword>
<dbReference type="EMBL" id="FRAC01000016">
    <property type="protein sequence ID" value="SHK75272.1"/>
    <property type="molecule type" value="Genomic_DNA"/>
</dbReference>
<accession>A0A1M6V1A1</accession>
<evidence type="ECO:0000256" key="3">
    <source>
        <dbReference type="ARBA" id="ARBA00022884"/>
    </source>
</evidence>
<dbReference type="Pfam" id="PF03948">
    <property type="entry name" value="Ribosomal_L9_C"/>
    <property type="match status" value="1"/>
</dbReference>
<dbReference type="Pfam" id="PF01281">
    <property type="entry name" value="Ribosomal_L9_N"/>
    <property type="match status" value="1"/>
</dbReference>
<dbReference type="InterPro" id="IPR020069">
    <property type="entry name" value="Ribosomal_bL9_C"/>
</dbReference>
<evidence type="ECO:0000256" key="8">
    <source>
        <dbReference type="SAM" id="Coils"/>
    </source>
</evidence>
<evidence type="ECO:0000256" key="2">
    <source>
        <dbReference type="ARBA" id="ARBA00022730"/>
    </source>
</evidence>
<evidence type="ECO:0000256" key="6">
    <source>
        <dbReference type="ARBA" id="ARBA00035292"/>
    </source>
</evidence>
<dbReference type="SUPFAM" id="SSF55658">
    <property type="entry name" value="L9 N-domain-like"/>
    <property type="match status" value="1"/>
</dbReference>
<name>A0A1M6V1A1_9FIRM</name>
<feature type="coiled-coil region" evidence="8">
    <location>
        <begin position="20"/>
        <end position="48"/>
    </location>
</feature>
<evidence type="ECO:0000259" key="9">
    <source>
        <dbReference type="Pfam" id="PF01281"/>
    </source>
</evidence>
<keyword evidence="8" id="KW-0175">Coiled coil</keyword>
<dbReference type="HAMAP" id="MF_00503">
    <property type="entry name" value="Ribosomal_bL9"/>
    <property type="match status" value="1"/>
</dbReference>
<dbReference type="InterPro" id="IPR020070">
    <property type="entry name" value="Ribosomal_bL9_N"/>
</dbReference>
<dbReference type="Gene3D" id="3.10.430.100">
    <property type="entry name" value="Ribosomal protein L9, C-terminal domain"/>
    <property type="match status" value="1"/>
</dbReference>
<evidence type="ECO:0000313" key="12">
    <source>
        <dbReference type="Proteomes" id="UP000184386"/>
    </source>
</evidence>
<dbReference type="SUPFAM" id="SSF55653">
    <property type="entry name" value="Ribosomal protein L9 C-domain"/>
    <property type="match status" value="1"/>
</dbReference>
<evidence type="ECO:0000256" key="4">
    <source>
        <dbReference type="ARBA" id="ARBA00022980"/>
    </source>
</evidence>
<reference evidence="11 12" key="1">
    <citation type="submission" date="2016-11" db="EMBL/GenBank/DDBJ databases">
        <authorList>
            <person name="Jaros S."/>
            <person name="Januszkiewicz K."/>
            <person name="Wedrychowicz H."/>
        </authorList>
    </citation>
    <scope>NUCLEOTIDE SEQUENCE [LARGE SCALE GENOMIC DNA]</scope>
    <source>
        <strain evidence="11 12">DSM 15929</strain>
    </source>
</reference>
<dbReference type="InterPro" id="IPR020594">
    <property type="entry name" value="Ribosomal_bL9_bac/chp"/>
</dbReference>
<keyword evidence="2 7" id="KW-0699">rRNA-binding</keyword>
<evidence type="ECO:0000259" key="10">
    <source>
        <dbReference type="Pfam" id="PF03948"/>
    </source>
</evidence>
<evidence type="ECO:0000256" key="5">
    <source>
        <dbReference type="ARBA" id="ARBA00023274"/>
    </source>
</evidence>
<organism evidence="11 12">
    <name type="scientific">Anaerocolumna jejuensis DSM 15929</name>
    <dbReference type="NCBI Taxonomy" id="1121322"/>
    <lineage>
        <taxon>Bacteria</taxon>
        <taxon>Bacillati</taxon>
        <taxon>Bacillota</taxon>
        <taxon>Clostridia</taxon>
        <taxon>Lachnospirales</taxon>
        <taxon>Lachnospiraceae</taxon>
        <taxon>Anaerocolumna</taxon>
    </lineage>
</organism>
<dbReference type="GO" id="GO:0005840">
    <property type="term" value="C:ribosome"/>
    <property type="evidence" value="ECO:0007669"/>
    <property type="project" value="UniProtKB-KW"/>
</dbReference>
<dbReference type="GO" id="GO:0003735">
    <property type="term" value="F:structural constituent of ribosome"/>
    <property type="evidence" value="ECO:0007669"/>
    <property type="project" value="InterPro"/>
</dbReference>
<dbReference type="STRING" id="1121322.SAMN02745136_03274"/>
<dbReference type="AlphaFoldDB" id="A0A1M6V1A1"/>
<dbReference type="GO" id="GO:0006412">
    <property type="term" value="P:translation"/>
    <property type="evidence" value="ECO:0007669"/>
    <property type="project" value="UniProtKB-UniRule"/>
</dbReference>
<feature type="domain" description="Ribosomal protein L9" evidence="9">
    <location>
        <begin position="2"/>
        <end position="30"/>
    </location>
</feature>
<dbReference type="PANTHER" id="PTHR21368">
    <property type="entry name" value="50S RIBOSOMAL PROTEIN L9"/>
    <property type="match status" value="1"/>
</dbReference>
<keyword evidence="12" id="KW-1185">Reference proteome</keyword>
<evidence type="ECO:0000256" key="7">
    <source>
        <dbReference type="HAMAP-Rule" id="MF_00503"/>
    </source>
</evidence>
<dbReference type="Gene3D" id="3.40.5.10">
    <property type="entry name" value="Ribosomal protein L9, N-terminal domain"/>
    <property type="match status" value="1"/>
</dbReference>
<dbReference type="GO" id="GO:0019843">
    <property type="term" value="F:rRNA binding"/>
    <property type="evidence" value="ECO:0007669"/>
    <property type="project" value="UniProtKB-UniRule"/>
</dbReference>
<comment type="function">
    <text evidence="7">Binds to the 23S rRNA.</text>
</comment>
<dbReference type="InterPro" id="IPR036791">
    <property type="entry name" value="Ribosomal_bL9_C_sf"/>
</dbReference>
<keyword evidence="5 7" id="KW-0687">Ribonucleoprotein</keyword>
<dbReference type="InterPro" id="IPR036935">
    <property type="entry name" value="Ribosomal_bL9_N_sf"/>
</dbReference>
<proteinExistence type="inferred from homology"/>
<feature type="domain" description="Large ribosomal subunit protein bL9 C-terminal" evidence="10">
    <location>
        <begin position="46"/>
        <end position="129"/>
    </location>
</feature>
<dbReference type="Proteomes" id="UP000184386">
    <property type="component" value="Unassembled WGS sequence"/>
</dbReference>
<comment type="similarity">
    <text evidence="1 7">Belongs to the bacterial ribosomal protein bL9 family.</text>
</comment>
<evidence type="ECO:0000256" key="1">
    <source>
        <dbReference type="ARBA" id="ARBA00010605"/>
    </source>
</evidence>
<protein>
    <recommendedName>
        <fullName evidence="6 7">Large ribosomal subunit protein bL9</fullName>
    </recommendedName>
</protein>
<dbReference type="NCBIfam" id="TIGR00158">
    <property type="entry name" value="L9"/>
    <property type="match status" value="1"/>
</dbReference>
<keyword evidence="3 7" id="KW-0694">RNA-binding</keyword>
<gene>
    <name evidence="7" type="primary">rplI</name>
    <name evidence="11" type="ORF">SAMN02745136_03274</name>
</gene>
<dbReference type="InterPro" id="IPR009027">
    <property type="entry name" value="Ribosomal_bL9/RNase_H1_N"/>
</dbReference>
<dbReference type="GO" id="GO:1990904">
    <property type="term" value="C:ribonucleoprotein complex"/>
    <property type="evidence" value="ECO:0007669"/>
    <property type="project" value="UniProtKB-KW"/>
</dbReference>
<evidence type="ECO:0000313" key="11">
    <source>
        <dbReference type="EMBL" id="SHK75272.1"/>
    </source>
</evidence>
<sequence>MVNVSDGYARNFILPKKLGLEANAKNLNDLKLQKAAEEKRQKEILEEARALGKELESKTLEVKIKTGEGGRTFGSISSKEITQELKSQYALDIDKKKLQINDPIKTLGTHTVPVKLHPQVTAELKVKVSEL</sequence>